<evidence type="ECO:0000259" key="15">
    <source>
        <dbReference type="PROSITE" id="PS50929"/>
    </source>
</evidence>
<feature type="transmembrane region" description="Helical" evidence="13">
    <location>
        <begin position="530"/>
        <end position="551"/>
    </location>
</feature>
<dbReference type="FunFam" id="3.40.50.300:FF:000636">
    <property type="entry name" value="ATP-binding cassette sub-family D member 3"/>
    <property type="match status" value="1"/>
</dbReference>
<evidence type="ECO:0000256" key="11">
    <source>
        <dbReference type="ARBA" id="ARBA00022989"/>
    </source>
</evidence>
<dbReference type="GO" id="GO:0005886">
    <property type="term" value="C:plasma membrane"/>
    <property type="evidence" value="ECO:0007669"/>
    <property type="project" value="UniProtKB-SubCell"/>
</dbReference>
<feature type="transmembrane region" description="Helical" evidence="13">
    <location>
        <begin position="367"/>
        <end position="389"/>
    </location>
</feature>
<dbReference type="GO" id="GO:0006635">
    <property type="term" value="P:fatty acid beta-oxidation"/>
    <property type="evidence" value="ECO:0007669"/>
    <property type="project" value="TreeGrafter"/>
</dbReference>
<feature type="transmembrane region" description="Helical" evidence="13">
    <location>
        <begin position="676"/>
        <end position="700"/>
    </location>
</feature>
<dbReference type="SMART" id="SM00382">
    <property type="entry name" value="AAA"/>
    <property type="match status" value="1"/>
</dbReference>
<evidence type="ECO:0000256" key="12">
    <source>
        <dbReference type="ARBA" id="ARBA00023136"/>
    </source>
</evidence>
<comment type="similarity">
    <text evidence="4">Belongs to the riboflavin transporter family.</text>
</comment>
<feature type="transmembrane region" description="Helical" evidence="13">
    <location>
        <begin position="497"/>
        <end position="518"/>
    </location>
</feature>
<evidence type="ECO:0000256" key="6">
    <source>
        <dbReference type="ARBA" id="ARBA00022448"/>
    </source>
</evidence>
<evidence type="ECO:0000256" key="7">
    <source>
        <dbReference type="ARBA" id="ARBA00022475"/>
    </source>
</evidence>
<feature type="transmembrane region" description="Helical" evidence="13">
    <location>
        <begin position="213"/>
        <end position="231"/>
    </location>
</feature>
<feature type="transmembrane region" description="Helical" evidence="13">
    <location>
        <begin position="23"/>
        <end position="44"/>
    </location>
</feature>
<protein>
    <submittedName>
        <fullName evidence="16">ATP-binding Cassette (ABC) Superfamily</fullName>
    </submittedName>
</protein>
<dbReference type="GO" id="GO:0005778">
    <property type="term" value="C:peroxisomal membrane"/>
    <property type="evidence" value="ECO:0007669"/>
    <property type="project" value="UniProtKB-SubCell"/>
</dbReference>
<evidence type="ECO:0000256" key="2">
    <source>
        <dbReference type="ARBA" id="ARBA00004585"/>
    </source>
</evidence>
<feature type="transmembrane region" description="Helical" evidence="13">
    <location>
        <begin position="243"/>
        <end position="262"/>
    </location>
</feature>
<evidence type="ECO:0000259" key="14">
    <source>
        <dbReference type="PROSITE" id="PS50893"/>
    </source>
</evidence>
<feature type="domain" description="ABC transporter" evidence="14">
    <location>
        <begin position="1169"/>
        <end position="1392"/>
    </location>
</feature>
<feature type="transmembrane region" description="Helical" evidence="13">
    <location>
        <begin position="743"/>
        <end position="760"/>
    </location>
</feature>
<evidence type="ECO:0000313" key="17">
    <source>
        <dbReference type="Proteomes" id="UP000243217"/>
    </source>
</evidence>
<gene>
    <name evidence="16" type="ORF">THRCLA_01307</name>
</gene>
<dbReference type="Proteomes" id="UP000243217">
    <property type="component" value="Unassembled WGS sequence"/>
</dbReference>
<comment type="similarity">
    <text evidence="5">Belongs to the ABC transporter superfamily. ABCD family. Peroxisomal fatty acyl CoA transporter (TC 3.A.1.203) subfamily.</text>
</comment>
<dbReference type="GO" id="GO:0007031">
    <property type="term" value="P:peroxisome organization"/>
    <property type="evidence" value="ECO:0007669"/>
    <property type="project" value="TreeGrafter"/>
</dbReference>
<organism evidence="16 17">
    <name type="scientific">Thraustotheca clavata</name>
    <dbReference type="NCBI Taxonomy" id="74557"/>
    <lineage>
        <taxon>Eukaryota</taxon>
        <taxon>Sar</taxon>
        <taxon>Stramenopiles</taxon>
        <taxon>Oomycota</taxon>
        <taxon>Saprolegniomycetes</taxon>
        <taxon>Saprolegniales</taxon>
        <taxon>Achlyaceae</taxon>
        <taxon>Thraustotheca</taxon>
    </lineage>
</organism>
<keyword evidence="8 13" id="KW-0812">Transmembrane</keyword>
<keyword evidence="6" id="KW-0813">Transport</keyword>
<proteinExistence type="inferred from homology"/>
<dbReference type="InterPro" id="IPR017871">
    <property type="entry name" value="ABC_transporter-like_CS"/>
</dbReference>
<evidence type="ECO:0000256" key="10">
    <source>
        <dbReference type="ARBA" id="ARBA00022840"/>
    </source>
</evidence>
<dbReference type="PROSITE" id="PS00211">
    <property type="entry name" value="ABC_TRANSPORTER_1"/>
    <property type="match status" value="1"/>
</dbReference>
<feature type="transmembrane region" description="Helical" evidence="13">
    <location>
        <begin position="121"/>
        <end position="140"/>
    </location>
</feature>
<sequence length="1392" mass="155223">MQFVVVFAEIAALVQYTPEASSIGAYVIVALQSANVFPMLYMLVNNRQQCFTIPTMIWILLCLGLLTCFLLSAFWNSTTEIFGYEHSTALLFLIFCGGIVSSTSSVVFYPFVSTFPAITTSALATGESFSAVIAGLLALAQNVGSSQVNFSIGIYFLSASVVLMTSLVSFGYLQYKSPKQSNQTDENLWLLDSTQKFSCRADLQIFRKIWKPLLCQCLLACFSFAVIPSVLPILSMKYKNGGIVLKWASILGMLCDPTARFLTSFYRIKQVEALTLLALISALWMTIQATLETPLFSQEESGGIIVVVVYCLYMSLSGYTQTSLFQVLKHLEVENVRAAYQWSGFVTQMKSSLDMSELKVHSSRKTYLAFVGFGLGSWVVSDFVFAEFAALMQKTPEGYSIGAYVIVALQSANIFPLFYMLFNSRQQYISIPTMIWGLLVLGITACTLLSIFWDYKTTIGGHLHSTALFALIFCGGAVSATSTVVFYPFAASYPVMFTSALATGESLGAVIAGILALIQDVGSSQMNFSVGIAFLCGAITFLISFVSFAILRRQRKAIELFADQELLLQQPPMEHKAVLKVIWRPLLCQWLLAVFSFAVIPSVLPILGGKYKNSPAVMKWTSVLGMLCDPAARFLSGFYHTQRVELFTAAALFFALWIAIWASYSEPIWSQHNNGGIIVVVANCFYTSLSAFTQTSLYSVLKDIEVNHKLAYQWSGFTTQMGALLGTAVIFCLSVFWEMGVQSKLAGASALSFIALALVVRERGQKNSKDACELNSQYTPQKQKGQEKKVAINKEFLDRFIRLFKIIIPGVWTPEVAYAIGVAALLAMRTSFDITILRIITSIERAIIGRSSKDFMLHLSRFFLIMLPVSCVNCLLKYGHTELSLRFRSRLSTFLYTKYLHEYTYYKVSNLDARISNPDQLLTVDVERFATSVADLYSNITKPLLDIAIYAVKLTGTIGLAGPTTMLSYLIGSGMFLTWLRQPTGRFTIAEQRLEGNYRYINARLITHGEEIAFYNGNKREASIIQSSFDSLVKLIRQSQQFRFSMSVIDNVIAKYFATVLGFFLVSRPFLDLNDPRHQNSTHADRMQDYFRSGKMLMKLSEAMGRLVLSGRELTRLAGFTCRVADMITVLEDLHAGKYTRTMVAPSPEDAHAPLVPNSGKLVYADHVIEFENVPLVTPNGDVLVRSLSFKVISGMNVVVCGPNGCGKSSLFRILGELWPLFGGKLTKPDRSNLFYIPQRPYLTLGSLRDQIIYPDTLEGMAASNKTDQDLLHLLKLVQLEYLVTRDDDHDDPWSVVKDWSDVLSGGEKQRVAMARLFYHAPQFAILDECTSAVSVDVEGLMYSYCKSQGITLFTVSHRKSLWSYHDYVLQFDGRGAYEFRRIEESDAAFGS</sequence>
<feature type="transmembrane region" description="Helical" evidence="13">
    <location>
        <begin position="947"/>
        <end position="971"/>
    </location>
</feature>
<evidence type="ECO:0000313" key="16">
    <source>
        <dbReference type="EMBL" id="OQS06657.1"/>
    </source>
</evidence>
<keyword evidence="12 13" id="KW-0472">Membrane</keyword>
<dbReference type="Pfam" id="PF06472">
    <property type="entry name" value="ABC_membrane_2"/>
    <property type="match status" value="1"/>
</dbReference>
<feature type="transmembrane region" description="Helical" evidence="13">
    <location>
        <begin position="434"/>
        <end position="455"/>
    </location>
</feature>
<dbReference type="GO" id="GO:0032217">
    <property type="term" value="F:riboflavin transmembrane transporter activity"/>
    <property type="evidence" value="ECO:0007669"/>
    <property type="project" value="InterPro"/>
</dbReference>
<dbReference type="PANTHER" id="PTHR11384:SF67">
    <property type="entry name" value="ATP-BINDING CASSETTE SUB-FAMILY D MEMBER 1"/>
    <property type="match status" value="1"/>
</dbReference>
<feature type="transmembrane region" description="Helical" evidence="13">
    <location>
        <begin position="152"/>
        <end position="173"/>
    </location>
</feature>
<dbReference type="SUPFAM" id="SSF52540">
    <property type="entry name" value="P-loop containing nucleoside triphosphate hydrolases"/>
    <property type="match status" value="1"/>
</dbReference>
<evidence type="ECO:0000256" key="13">
    <source>
        <dbReference type="SAM" id="Phobius"/>
    </source>
</evidence>
<dbReference type="InterPro" id="IPR036259">
    <property type="entry name" value="MFS_trans_sf"/>
</dbReference>
<dbReference type="InterPro" id="IPR003593">
    <property type="entry name" value="AAA+_ATPase"/>
</dbReference>
<accession>A0A1W0A8M1</accession>
<dbReference type="InterPro" id="IPR027417">
    <property type="entry name" value="P-loop_NTPase"/>
</dbReference>
<dbReference type="InterPro" id="IPR011527">
    <property type="entry name" value="ABC1_TM_dom"/>
</dbReference>
<dbReference type="InterPro" id="IPR003439">
    <property type="entry name" value="ABC_transporter-like_ATP-bd"/>
</dbReference>
<dbReference type="GO" id="GO:0005524">
    <property type="term" value="F:ATP binding"/>
    <property type="evidence" value="ECO:0007669"/>
    <property type="project" value="UniProtKB-KW"/>
</dbReference>
<keyword evidence="10 16" id="KW-0067">ATP-binding</keyword>
<dbReference type="OrthoDB" id="422637at2759"/>
<dbReference type="STRING" id="74557.A0A1W0A8M1"/>
<dbReference type="SUPFAM" id="SSF103473">
    <property type="entry name" value="MFS general substrate transporter"/>
    <property type="match status" value="1"/>
</dbReference>
<feature type="transmembrane region" description="Helical" evidence="13">
    <location>
        <begin position="712"/>
        <end position="737"/>
    </location>
</feature>
<feature type="transmembrane region" description="Helical" evidence="13">
    <location>
        <begin position="274"/>
        <end position="291"/>
    </location>
</feature>
<feature type="transmembrane region" description="Helical" evidence="13">
    <location>
        <begin position="401"/>
        <end position="422"/>
    </location>
</feature>
<keyword evidence="11 13" id="KW-1133">Transmembrane helix</keyword>
<dbReference type="Pfam" id="PF00005">
    <property type="entry name" value="ABC_tran"/>
    <property type="match status" value="1"/>
</dbReference>
<dbReference type="GO" id="GO:0042760">
    <property type="term" value="P:very long-chain fatty acid catabolic process"/>
    <property type="evidence" value="ECO:0007669"/>
    <property type="project" value="TreeGrafter"/>
</dbReference>
<reference evidence="16 17" key="1">
    <citation type="journal article" date="2014" name="Genome Biol. Evol.">
        <title>The secreted proteins of Achlya hypogyna and Thraustotheca clavata identify the ancestral oomycete secretome and reveal gene acquisitions by horizontal gene transfer.</title>
        <authorList>
            <person name="Misner I."/>
            <person name="Blouin N."/>
            <person name="Leonard G."/>
            <person name="Richards T.A."/>
            <person name="Lane C.E."/>
        </authorList>
    </citation>
    <scope>NUCLEOTIDE SEQUENCE [LARGE SCALE GENOMIC DNA]</scope>
    <source>
        <strain evidence="16 17">ATCC 34112</strain>
    </source>
</reference>
<dbReference type="GO" id="GO:0015910">
    <property type="term" value="P:long-chain fatty acid import into peroxisome"/>
    <property type="evidence" value="ECO:0007669"/>
    <property type="project" value="TreeGrafter"/>
</dbReference>
<feature type="transmembrane region" description="Helical" evidence="13">
    <location>
        <begin position="467"/>
        <end position="490"/>
    </location>
</feature>
<evidence type="ECO:0000256" key="8">
    <source>
        <dbReference type="ARBA" id="ARBA00022692"/>
    </source>
</evidence>
<feature type="transmembrane region" description="Helical" evidence="13">
    <location>
        <begin position="56"/>
        <end position="75"/>
    </location>
</feature>
<dbReference type="GO" id="GO:0016887">
    <property type="term" value="F:ATP hydrolysis activity"/>
    <property type="evidence" value="ECO:0007669"/>
    <property type="project" value="InterPro"/>
</dbReference>
<feature type="transmembrane region" description="Helical" evidence="13">
    <location>
        <begin position="646"/>
        <end position="664"/>
    </location>
</feature>
<evidence type="ECO:0000256" key="1">
    <source>
        <dbReference type="ARBA" id="ARBA00000215"/>
    </source>
</evidence>
<keyword evidence="9" id="KW-0547">Nucleotide-binding</keyword>
<dbReference type="PANTHER" id="PTHR11384">
    <property type="entry name" value="ATP-BINDING CASSETTE, SUB-FAMILY D MEMBER"/>
    <property type="match status" value="1"/>
</dbReference>
<dbReference type="GO" id="GO:0005324">
    <property type="term" value="F:long-chain fatty acid transmembrane transporter activity"/>
    <property type="evidence" value="ECO:0007669"/>
    <property type="project" value="TreeGrafter"/>
</dbReference>
<comment type="catalytic activity">
    <reaction evidence="1">
        <text>riboflavin(in) = riboflavin(out)</text>
        <dbReference type="Rhea" id="RHEA:35015"/>
        <dbReference type="ChEBI" id="CHEBI:57986"/>
    </reaction>
</comment>
<dbReference type="PROSITE" id="PS50929">
    <property type="entry name" value="ABC_TM1F"/>
    <property type="match status" value="1"/>
</dbReference>
<evidence type="ECO:0000256" key="5">
    <source>
        <dbReference type="ARBA" id="ARBA00008575"/>
    </source>
</evidence>
<feature type="transmembrane region" description="Helical" evidence="13">
    <location>
        <begin position="586"/>
        <end position="608"/>
    </location>
</feature>
<feature type="transmembrane region" description="Helical" evidence="13">
    <location>
        <begin position="303"/>
        <end position="320"/>
    </location>
</feature>
<dbReference type="EMBL" id="JNBS01000318">
    <property type="protein sequence ID" value="OQS06657.1"/>
    <property type="molecule type" value="Genomic_DNA"/>
</dbReference>
<evidence type="ECO:0000256" key="3">
    <source>
        <dbReference type="ARBA" id="ARBA00004651"/>
    </source>
</evidence>
<evidence type="ECO:0000256" key="9">
    <source>
        <dbReference type="ARBA" id="ARBA00022741"/>
    </source>
</evidence>
<dbReference type="InterPro" id="IPR050835">
    <property type="entry name" value="ABC_transporter_sub-D"/>
</dbReference>
<dbReference type="PROSITE" id="PS50893">
    <property type="entry name" value="ABC_TRANSPORTER_2"/>
    <property type="match status" value="1"/>
</dbReference>
<dbReference type="GO" id="GO:0140359">
    <property type="term" value="F:ABC-type transporter activity"/>
    <property type="evidence" value="ECO:0007669"/>
    <property type="project" value="InterPro"/>
</dbReference>
<name>A0A1W0A8M1_9STRA</name>
<dbReference type="CDD" id="cd03223">
    <property type="entry name" value="ABCD_peroxisomal_ALDP"/>
    <property type="match status" value="1"/>
</dbReference>
<dbReference type="InterPro" id="IPR009357">
    <property type="entry name" value="Riboflavin_transptr"/>
</dbReference>
<feature type="domain" description="ABC transmembrane type-1" evidence="15">
    <location>
        <begin position="862"/>
        <end position="1054"/>
    </location>
</feature>
<dbReference type="Gene3D" id="3.40.50.300">
    <property type="entry name" value="P-loop containing nucleotide triphosphate hydrolases"/>
    <property type="match status" value="1"/>
</dbReference>
<comment type="subcellular location">
    <subcellularLocation>
        <location evidence="3">Cell membrane</location>
        <topology evidence="3">Multi-pass membrane protein</topology>
    </subcellularLocation>
    <subcellularLocation>
        <location evidence="2">Peroxisome membrane</location>
        <topology evidence="2">Multi-pass membrane protein</topology>
    </subcellularLocation>
</comment>
<comment type="caution">
    <text evidence="16">The sequence shown here is derived from an EMBL/GenBank/DDBJ whole genome shotgun (WGS) entry which is preliminary data.</text>
</comment>
<feature type="transmembrane region" description="Helical" evidence="13">
    <location>
        <begin position="87"/>
        <end position="109"/>
    </location>
</feature>
<keyword evidence="7" id="KW-1003">Cell membrane</keyword>
<dbReference type="Pfam" id="PF06237">
    <property type="entry name" value="SLC52_ribofla_tr"/>
    <property type="match status" value="3"/>
</dbReference>
<keyword evidence="17" id="KW-1185">Reference proteome</keyword>
<evidence type="ECO:0000256" key="4">
    <source>
        <dbReference type="ARBA" id="ARBA00006366"/>
    </source>
</evidence>